<protein>
    <submittedName>
        <fullName evidence="1">Uncharacterized protein</fullName>
    </submittedName>
</protein>
<evidence type="ECO:0000313" key="2">
    <source>
        <dbReference type="Proteomes" id="UP000016932"/>
    </source>
</evidence>
<dbReference type="Proteomes" id="UP000016932">
    <property type="component" value="Unassembled WGS sequence"/>
</dbReference>
<dbReference type="KEGG" id="pfj:MYCFIDRAFT_172366"/>
<sequence>MAIAMAMVQGPRGGVYWKANEAGWQKEARRSENGAVNGSGLERGDIVGVWRRVADGSGSGVWTLEVDWVVGTASCSCDKECKASQGQATPRQALRTHLPSMYLGRSTE</sequence>
<dbReference type="RefSeq" id="XP_007923859.1">
    <property type="nucleotide sequence ID" value="XM_007925668.1"/>
</dbReference>
<evidence type="ECO:0000313" key="1">
    <source>
        <dbReference type="EMBL" id="EME86659.1"/>
    </source>
</evidence>
<dbReference type="GeneID" id="19332784"/>
<dbReference type="VEuPathDB" id="FungiDB:MYCFIDRAFT_172366"/>
<dbReference type="HOGENOM" id="CLU_2198093_0_0_1"/>
<proteinExistence type="predicted"/>
<keyword evidence="2" id="KW-1185">Reference proteome</keyword>
<reference evidence="1 2" key="1">
    <citation type="journal article" date="2012" name="PLoS Pathog.">
        <title>Diverse lifestyles and strategies of plant pathogenesis encoded in the genomes of eighteen Dothideomycetes fungi.</title>
        <authorList>
            <person name="Ohm R.A."/>
            <person name="Feau N."/>
            <person name="Henrissat B."/>
            <person name="Schoch C.L."/>
            <person name="Horwitz B.A."/>
            <person name="Barry K.W."/>
            <person name="Condon B.J."/>
            <person name="Copeland A.C."/>
            <person name="Dhillon B."/>
            <person name="Glaser F."/>
            <person name="Hesse C.N."/>
            <person name="Kosti I."/>
            <person name="LaButti K."/>
            <person name="Lindquist E.A."/>
            <person name="Lucas S."/>
            <person name="Salamov A.A."/>
            <person name="Bradshaw R.E."/>
            <person name="Ciuffetti L."/>
            <person name="Hamelin R.C."/>
            <person name="Kema G.H.J."/>
            <person name="Lawrence C."/>
            <person name="Scott J.A."/>
            <person name="Spatafora J.W."/>
            <person name="Turgeon B.G."/>
            <person name="de Wit P.J.G.M."/>
            <person name="Zhong S."/>
            <person name="Goodwin S.B."/>
            <person name="Grigoriev I.V."/>
        </authorList>
    </citation>
    <scope>NUCLEOTIDE SEQUENCE [LARGE SCALE GENOMIC DNA]</scope>
    <source>
        <strain evidence="1 2">CIRAD86</strain>
    </source>
</reference>
<gene>
    <name evidence="1" type="ORF">MYCFIDRAFT_172366</name>
</gene>
<dbReference type="EMBL" id="KB446556">
    <property type="protein sequence ID" value="EME86659.1"/>
    <property type="molecule type" value="Genomic_DNA"/>
</dbReference>
<organism evidence="1 2">
    <name type="scientific">Pseudocercospora fijiensis (strain CIRAD86)</name>
    <name type="common">Black leaf streak disease fungus</name>
    <name type="synonym">Mycosphaerella fijiensis</name>
    <dbReference type="NCBI Taxonomy" id="383855"/>
    <lineage>
        <taxon>Eukaryota</taxon>
        <taxon>Fungi</taxon>
        <taxon>Dikarya</taxon>
        <taxon>Ascomycota</taxon>
        <taxon>Pezizomycotina</taxon>
        <taxon>Dothideomycetes</taxon>
        <taxon>Dothideomycetidae</taxon>
        <taxon>Mycosphaerellales</taxon>
        <taxon>Mycosphaerellaceae</taxon>
        <taxon>Pseudocercospora</taxon>
    </lineage>
</organism>
<accession>M3A6C8</accession>
<name>M3A6C8_PSEFD</name>
<dbReference type="AlphaFoldDB" id="M3A6C8"/>